<reference evidence="6 7" key="1">
    <citation type="submission" date="2020-10" db="EMBL/GenBank/DDBJ databases">
        <title>ChiBAC.</title>
        <authorList>
            <person name="Zenner C."/>
            <person name="Hitch T.C.A."/>
            <person name="Clavel T."/>
        </authorList>
    </citation>
    <scope>NUCLEOTIDE SEQUENCE [LARGE SCALE GENOMIC DNA]</scope>
    <source>
        <strain evidence="6 7">DSM 108706</strain>
    </source>
</reference>
<gene>
    <name evidence="6" type="ORF">INF20_00030</name>
</gene>
<keyword evidence="2" id="KW-0805">Transcription regulation</keyword>
<sequence length="312" mass="36186">MKFEQLEQLVKIKECGSISKAAVELHVAQSTLSTSVKNLEEELGCKLIERANKGVTLTSAGTEVYNQSKAICEMVYNMKKSISGETDEDKVLSVSNNYSIIGKDMFIALYNKYSGKHCKFRIQEASVSEAIENVASGVSEIGLVRFPEDNRDMHLRTMKRQGVEYHRMSLKRMCVVIGEKNPFYNMEANTIKLEHLTQFPFAGYYDEESDVIFEKLLPRTKRLKENISIGSVDHLKEVIRNTDAFTLDVYKEKEFNSEWYEGVRYIPITPTIWCEFGWIKKKERELSPIADEYIHDLDRHFKEFWKDRDDIV</sequence>
<dbReference type="EMBL" id="JADCKA010000001">
    <property type="protein sequence ID" value="MBE5034676.1"/>
    <property type="molecule type" value="Genomic_DNA"/>
</dbReference>
<accession>A0ABR9QUX8</accession>
<keyword evidence="4" id="KW-0804">Transcription</keyword>
<evidence type="ECO:0000313" key="6">
    <source>
        <dbReference type="EMBL" id="MBE5034676.1"/>
    </source>
</evidence>
<evidence type="ECO:0000256" key="3">
    <source>
        <dbReference type="ARBA" id="ARBA00023125"/>
    </source>
</evidence>
<name>A0ABR9QUX8_9FIRM</name>
<evidence type="ECO:0000259" key="5">
    <source>
        <dbReference type="PROSITE" id="PS50931"/>
    </source>
</evidence>
<comment type="similarity">
    <text evidence="1">Belongs to the LysR transcriptional regulatory family.</text>
</comment>
<protein>
    <submittedName>
        <fullName evidence="6">LysR family transcriptional regulator</fullName>
    </submittedName>
</protein>
<evidence type="ECO:0000313" key="7">
    <source>
        <dbReference type="Proteomes" id="UP001516588"/>
    </source>
</evidence>
<evidence type="ECO:0000256" key="4">
    <source>
        <dbReference type="ARBA" id="ARBA00023163"/>
    </source>
</evidence>
<dbReference type="PROSITE" id="PS50931">
    <property type="entry name" value="HTH_LYSR"/>
    <property type="match status" value="1"/>
</dbReference>
<evidence type="ECO:0000256" key="2">
    <source>
        <dbReference type="ARBA" id="ARBA00023015"/>
    </source>
</evidence>
<dbReference type="PANTHER" id="PTHR30346">
    <property type="entry name" value="TRANSCRIPTIONAL DUAL REGULATOR HCAR-RELATED"/>
    <property type="match status" value="1"/>
</dbReference>
<dbReference type="InterPro" id="IPR000847">
    <property type="entry name" value="LysR_HTH_N"/>
</dbReference>
<dbReference type="PANTHER" id="PTHR30346:SF0">
    <property type="entry name" value="HCA OPERON TRANSCRIPTIONAL ACTIVATOR HCAR"/>
    <property type="match status" value="1"/>
</dbReference>
<feature type="domain" description="HTH lysR-type" evidence="5">
    <location>
        <begin position="1"/>
        <end position="58"/>
    </location>
</feature>
<proteinExistence type="inferred from homology"/>
<comment type="caution">
    <text evidence="6">The sequence shown here is derived from an EMBL/GenBank/DDBJ whole genome shotgun (WGS) entry which is preliminary data.</text>
</comment>
<dbReference type="Proteomes" id="UP001516588">
    <property type="component" value="Unassembled WGS sequence"/>
</dbReference>
<keyword evidence="7" id="KW-1185">Reference proteome</keyword>
<keyword evidence="3" id="KW-0238">DNA-binding</keyword>
<dbReference type="Pfam" id="PF00126">
    <property type="entry name" value="HTH_1"/>
    <property type="match status" value="1"/>
</dbReference>
<evidence type="ECO:0000256" key="1">
    <source>
        <dbReference type="ARBA" id="ARBA00009437"/>
    </source>
</evidence>
<organism evidence="6 7">
    <name type="scientific">Gallibacter intestinalis</name>
    <dbReference type="NCBI Taxonomy" id="2779356"/>
    <lineage>
        <taxon>Bacteria</taxon>
        <taxon>Bacillati</taxon>
        <taxon>Bacillota</taxon>
        <taxon>Clostridia</taxon>
        <taxon>Eubacteriales</taxon>
        <taxon>Eubacteriaceae</taxon>
        <taxon>Gallibacter</taxon>
    </lineage>
</organism>
<dbReference type="RefSeq" id="WP_226384348.1">
    <property type="nucleotide sequence ID" value="NZ_JADCKA010000001.1"/>
</dbReference>